<proteinExistence type="predicted"/>
<dbReference type="KEGG" id="qsa:O6P43_025585"/>
<accession>A0AAD7PGD8</accession>
<name>A0AAD7PGD8_QUISA</name>
<dbReference type="AlphaFoldDB" id="A0AAD7PGD8"/>
<dbReference type="EMBL" id="JARAOO010000010">
    <property type="protein sequence ID" value="KAJ7953954.1"/>
    <property type="molecule type" value="Genomic_DNA"/>
</dbReference>
<comment type="caution">
    <text evidence="1">The sequence shown here is derived from an EMBL/GenBank/DDBJ whole genome shotgun (WGS) entry which is preliminary data.</text>
</comment>
<gene>
    <name evidence="1" type="ORF">O6P43_025585</name>
</gene>
<reference evidence="1" key="1">
    <citation type="journal article" date="2023" name="Science">
        <title>Elucidation of the pathway for biosynthesis of saponin adjuvants from the soapbark tree.</title>
        <authorList>
            <person name="Reed J."/>
            <person name="Orme A."/>
            <person name="El-Demerdash A."/>
            <person name="Owen C."/>
            <person name="Martin L.B.B."/>
            <person name="Misra R.C."/>
            <person name="Kikuchi S."/>
            <person name="Rejzek M."/>
            <person name="Martin A.C."/>
            <person name="Harkess A."/>
            <person name="Leebens-Mack J."/>
            <person name="Louveau T."/>
            <person name="Stephenson M.J."/>
            <person name="Osbourn A."/>
        </authorList>
    </citation>
    <scope>NUCLEOTIDE SEQUENCE</scope>
    <source>
        <strain evidence="1">S10</strain>
    </source>
</reference>
<sequence>MVEFTQLCSASASFRFFIQQHRQHRKGCNLHIQANGSQSFWGLVERTDKIFLRQMKTKKYSDSPTSLSGE</sequence>
<keyword evidence="2" id="KW-1185">Reference proteome</keyword>
<dbReference type="Proteomes" id="UP001163823">
    <property type="component" value="Chromosome 10"/>
</dbReference>
<organism evidence="1 2">
    <name type="scientific">Quillaja saponaria</name>
    <name type="common">Soap bark tree</name>
    <dbReference type="NCBI Taxonomy" id="32244"/>
    <lineage>
        <taxon>Eukaryota</taxon>
        <taxon>Viridiplantae</taxon>
        <taxon>Streptophyta</taxon>
        <taxon>Embryophyta</taxon>
        <taxon>Tracheophyta</taxon>
        <taxon>Spermatophyta</taxon>
        <taxon>Magnoliopsida</taxon>
        <taxon>eudicotyledons</taxon>
        <taxon>Gunneridae</taxon>
        <taxon>Pentapetalae</taxon>
        <taxon>rosids</taxon>
        <taxon>fabids</taxon>
        <taxon>Fabales</taxon>
        <taxon>Quillajaceae</taxon>
        <taxon>Quillaja</taxon>
    </lineage>
</organism>
<protein>
    <submittedName>
        <fullName evidence="1">Uncharacterized protein</fullName>
    </submittedName>
</protein>
<evidence type="ECO:0000313" key="2">
    <source>
        <dbReference type="Proteomes" id="UP001163823"/>
    </source>
</evidence>
<evidence type="ECO:0000313" key="1">
    <source>
        <dbReference type="EMBL" id="KAJ7953954.1"/>
    </source>
</evidence>